<accession>A0A645FDW4</accession>
<organism evidence="1">
    <name type="scientific">bioreactor metagenome</name>
    <dbReference type="NCBI Taxonomy" id="1076179"/>
    <lineage>
        <taxon>unclassified sequences</taxon>
        <taxon>metagenomes</taxon>
        <taxon>ecological metagenomes</taxon>
    </lineage>
</organism>
<protein>
    <submittedName>
        <fullName evidence="1">Uncharacterized protein</fullName>
    </submittedName>
</protein>
<evidence type="ECO:0000313" key="1">
    <source>
        <dbReference type="EMBL" id="MPN10684.1"/>
    </source>
</evidence>
<comment type="caution">
    <text evidence="1">The sequence shown here is derived from an EMBL/GenBank/DDBJ whole genome shotgun (WGS) entry which is preliminary data.</text>
</comment>
<sequence length="94" mass="10945">MASHAELYRPAILVDRRIEKAMLSGGHDKLILTCHQQLFVGDPANTVKERFGDFKEQRRRPGMVSDFTMRKAVERLRRELHIKRNVELFGGQCH</sequence>
<name>A0A645FDW4_9ZZZZ</name>
<gene>
    <name evidence="1" type="ORF">SDC9_157981</name>
</gene>
<proteinExistence type="predicted"/>
<dbReference type="EMBL" id="VSSQ01056847">
    <property type="protein sequence ID" value="MPN10684.1"/>
    <property type="molecule type" value="Genomic_DNA"/>
</dbReference>
<reference evidence="1" key="1">
    <citation type="submission" date="2019-08" db="EMBL/GenBank/DDBJ databases">
        <authorList>
            <person name="Kucharzyk K."/>
            <person name="Murdoch R.W."/>
            <person name="Higgins S."/>
            <person name="Loffler F."/>
        </authorList>
    </citation>
    <scope>NUCLEOTIDE SEQUENCE</scope>
</reference>
<dbReference type="AlphaFoldDB" id="A0A645FDW4"/>